<dbReference type="InterPro" id="IPR018201">
    <property type="entry name" value="Ketoacyl_synth_AS"/>
</dbReference>
<dbReference type="InterPro" id="IPR016036">
    <property type="entry name" value="Malonyl_transacylase_ACP-bd"/>
</dbReference>
<dbReference type="InterPro" id="IPR049490">
    <property type="entry name" value="C883_1060-like_KR_N"/>
</dbReference>
<dbReference type="SMART" id="SM00822">
    <property type="entry name" value="PKS_KR"/>
    <property type="match status" value="1"/>
</dbReference>
<dbReference type="InterPro" id="IPR014030">
    <property type="entry name" value="Ketoacyl_synth_N"/>
</dbReference>
<organism evidence="13 14">
    <name type="scientific">Streptomyces lutosisoli</name>
    <dbReference type="NCBI Taxonomy" id="2665721"/>
    <lineage>
        <taxon>Bacteria</taxon>
        <taxon>Bacillati</taxon>
        <taxon>Actinomycetota</taxon>
        <taxon>Actinomycetes</taxon>
        <taxon>Kitasatosporales</taxon>
        <taxon>Streptomycetaceae</taxon>
        <taxon>Streptomyces</taxon>
    </lineage>
</organism>
<dbReference type="PROSITE" id="PS52004">
    <property type="entry name" value="KS3_2"/>
    <property type="match status" value="2"/>
</dbReference>
<dbReference type="Gene3D" id="3.40.47.10">
    <property type="match status" value="2"/>
</dbReference>
<proteinExistence type="predicted"/>
<keyword evidence="14" id="KW-1185">Reference proteome</keyword>
<dbReference type="SMART" id="SM00825">
    <property type="entry name" value="PKS_KS"/>
    <property type="match status" value="2"/>
</dbReference>
<dbReference type="SUPFAM" id="SSF53901">
    <property type="entry name" value="Thiolase-like"/>
    <property type="match status" value="2"/>
</dbReference>
<feature type="domain" description="Carrier" evidence="11">
    <location>
        <begin position="1045"/>
        <end position="1121"/>
    </location>
</feature>
<dbReference type="InterPro" id="IPR036291">
    <property type="entry name" value="NAD(P)-bd_dom_sf"/>
</dbReference>
<dbReference type="Gene3D" id="3.40.366.10">
    <property type="entry name" value="Malonyl-Coenzyme A Acyl Carrier Protein, domain 2"/>
    <property type="match status" value="1"/>
</dbReference>
<dbReference type="SUPFAM" id="SSF47336">
    <property type="entry name" value="ACP-like"/>
    <property type="match status" value="3"/>
</dbReference>
<dbReference type="Pfam" id="PF00550">
    <property type="entry name" value="PP-binding"/>
    <property type="match status" value="3"/>
</dbReference>
<protein>
    <submittedName>
        <fullName evidence="13">ACP S-malonyltransferase</fullName>
        <ecNumber evidence="13">2.3.1.39</ecNumber>
    </submittedName>
</protein>
<dbReference type="InterPro" id="IPR020841">
    <property type="entry name" value="PKS_Beta-ketoAc_synthase_dom"/>
</dbReference>
<feature type="region of interest" description="Disordered" evidence="10">
    <location>
        <begin position="373"/>
        <end position="417"/>
    </location>
</feature>
<dbReference type="InterPro" id="IPR016039">
    <property type="entry name" value="Thiolase-like"/>
</dbReference>
<dbReference type="Pfam" id="PF08659">
    <property type="entry name" value="KR"/>
    <property type="match status" value="1"/>
</dbReference>
<dbReference type="SUPFAM" id="SSF51735">
    <property type="entry name" value="NAD(P)-binding Rossmann-fold domains"/>
    <property type="match status" value="2"/>
</dbReference>
<dbReference type="PANTHER" id="PTHR43775:SF37">
    <property type="entry name" value="SI:DKEY-61P9.11"/>
    <property type="match status" value="1"/>
</dbReference>
<evidence type="ECO:0000256" key="2">
    <source>
        <dbReference type="ARBA" id="ARBA00004792"/>
    </source>
</evidence>
<dbReference type="InterPro" id="IPR050091">
    <property type="entry name" value="PKS_NRPS_Biosynth_Enz"/>
</dbReference>
<dbReference type="PROSITE" id="PS50075">
    <property type="entry name" value="CARRIER"/>
    <property type="match status" value="3"/>
</dbReference>
<dbReference type="InterPro" id="IPR009081">
    <property type="entry name" value="PP-bd_ACP"/>
</dbReference>
<keyword evidence="3" id="KW-0596">Phosphopantetheine</keyword>
<comment type="pathway">
    <text evidence="2">Antibiotic biosynthesis.</text>
</comment>
<feature type="domain" description="Ketosynthase family 3 (KS3)" evidence="12">
    <location>
        <begin position="419"/>
        <end position="857"/>
    </location>
</feature>
<feature type="domain" description="Carrier" evidence="11">
    <location>
        <begin position="294"/>
        <end position="373"/>
    </location>
</feature>
<evidence type="ECO:0000256" key="9">
    <source>
        <dbReference type="ARBA" id="ARBA00023315"/>
    </source>
</evidence>
<dbReference type="SUPFAM" id="SSF52151">
    <property type="entry name" value="FabD/lysophospholipase-like"/>
    <property type="match status" value="1"/>
</dbReference>
<comment type="subcellular location">
    <subcellularLocation>
        <location evidence="1">Cytoplasm</location>
    </subcellularLocation>
</comment>
<dbReference type="InterPro" id="IPR014031">
    <property type="entry name" value="Ketoacyl_synth_C"/>
</dbReference>
<dbReference type="SUPFAM" id="SSF55048">
    <property type="entry name" value="Probable ACP-binding domain of malonyl-CoA ACP transacylase"/>
    <property type="match status" value="1"/>
</dbReference>
<dbReference type="InterPro" id="IPR004410">
    <property type="entry name" value="Malonyl_CoA-ACP_transAc_FabD"/>
</dbReference>
<dbReference type="InterPro" id="IPR001227">
    <property type="entry name" value="Ac_transferase_dom_sf"/>
</dbReference>
<feature type="domain" description="Carrier" evidence="11">
    <location>
        <begin position="1780"/>
        <end position="1858"/>
    </location>
</feature>
<dbReference type="Pfam" id="PF22336">
    <property type="entry name" value="RhiE-like_linker"/>
    <property type="match status" value="2"/>
</dbReference>
<keyword evidence="9 13" id="KW-0012">Acyltransferase</keyword>
<feature type="compositionally biased region" description="Low complexity" evidence="10">
    <location>
        <begin position="382"/>
        <end position="394"/>
    </location>
</feature>
<dbReference type="GO" id="GO:0004314">
    <property type="term" value="F:[acyl-carrier-protein] S-malonyltransferase activity"/>
    <property type="evidence" value="ECO:0007669"/>
    <property type="project" value="UniProtKB-EC"/>
</dbReference>
<dbReference type="Pfam" id="PF00698">
    <property type="entry name" value="Acyl_transf_1"/>
    <property type="match status" value="1"/>
</dbReference>
<evidence type="ECO:0000256" key="7">
    <source>
        <dbReference type="ARBA" id="ARBA00022737"/>
    </source>
</evidence>
<dbReference type="Gene3D" id="1.10.1200.10">
    <property type="entry name" value="ACP-like"/>
    <property type="match status" value="3"/>
</dbReference>
<dbReference type="InterPro" id="IPR006162">
    <property type="entry name" value="Ppantetheine_attach_site"/>
</dbReference>
<dbReference type="EC" id="2.3.1.39" evidence="13"/>
<keyword evidence="7" id="KW-0677">Repeat</keyword>
<dbReference type="CDD" id="cd08953">
    <property type="entry name" value="KR_2_SDR_x"/>
    <property type="match status" value="1"/>
</dbReference>
<dbReference type="Pfam" id="PF21394">
    <property type="entry name" value="Beta-ketacyl_N"/>
    <property type="match status" value="1"/>
</dbReference>
<dbReference type="PANTHER" id="PTHR43775">
    <property type="entry name" value="FATTY ACID SYNTHASE"/>
    <property type="match status" value="1"/>
</dbReference>
<dbReference type="InterPro" id="IPR036736">
    <property type="entry name" value="ACP-like_sf"/>
</dbReference>
<evidence type="ECO:0000256" key="6">
    <source>
        <dbReference type="ARBA" id="ARBA00022679"/>
    </source>
</evidence>
<sequence>MIALLFPGQGSQHRGMGGKLFDRFPDLTTQADDILGYSVARLCLTDPDGRLGDTRYTQPALYVVNALAHRDWSRQHESPPDFLAGHSLGEYNALEAAGVFDFATGLRLVQQRAEHMALATGGGMAVVIGLGVDAVTDVLARCGRDDIDIANHNTPDQLVVSGPAESIAQAGPQLEAAGANCLTLPVSGAFHSRYMRDAAAAFADFVAGFEPAPPRIPVIANTTGAPHGQDIGAELVRQIAAPVRWTDSVHHLLDAGVNDFQQVGPGKAVIGMVRAIRAARPRPAPSQQAQDDKTYTRLLERDLIHSVRKMLKAGDQDIAVTPDSELTSLGFGSVQLIEFSARLSDHLGADVPPSVFFDHLTVGALARHLAAAHHDRMQRMHPAAPAADEPAPTADRPEPPAPVRPQASRVVGEPAGSEAEPIAITGVSGMFPGADDLSAFWENLLSGHDSIGEIPADRWDWRAFHSGTDNPSEQAVPHRWGGFLRDAAAFDCSFFGISPGEALLMDPQQRLFLQTVWHTVENAGYRPSGLAGTRTGVFAGVSGMDYAETLSAAGMPVEAHTATGLAHSVLANRVSYLLGLRGPSEPVDTACSSSLVAVHRAVRSIRLGECDQAIAGGVNVLAGPSSFLSFSQAGMLAPDGHCKTFDARADGYVRGEGVAAVLLKPLARAEADGDHIHAVIRGSAVGHGGRTASLTAPSPDRQADVIVAAWRESGLDPSTVGLIEAHGTGTGLGDPVEIEGLRQAFRTLYDDWGLANPGVPHCGIGSAKTSIGHLEAAAGMAGLVKAMLAVRHGRQPALRGFTAPNPHLRLAGSPFHLLDETRTWPRPLGPDSRELPRCAGISSFGFGGVNAHVVLEEYVPATSVPERQQDGGGVHVVPQSARSAEQLRAQADQLAAWLDGPACESANLADLAATLQTGRDAMPHRLAIVARDLVELRAGLESHRRNDTAAPGVHSGFVGTNALADLGADRAGAAYLAELTTSGELDRLAQLWTAGVELDWEALRPARPHRRLPLPGYPFERRRFWPRPEEKHAAGERVATPLPAHSPDDLAEALLDEFADLLKWERTEIRPDTPFDQLGLDSITVLKLRRRLEDRYGPLSATVFYTYKTVRDLASYLVQHTDATTVATRGEVSRRPSSARIAPGVEDIAIVGMSGRYPGARTVAEFWRNLLNGVDSVGEIPLDRPGFSRYAELARKRHGDNWRRWGGFLDDVDAFDAPFFHISPVEARFLDPQQRLFIETAWECVEDAGYTPAALSDPAAGDGRGPVGVFCGVTYNNYQLFGAEAVAQGEWVAVESQTFSVANRVSYLMNFGGPSLTVDTACSSSLYAVHLACESIRRGECDAAIAGGVNLSLHPTKYMMLQDAGFLSSDGRCRAFGAGGDGYVPAEAVGAVLLKPLRQAVRDNDHIYAVVKGSAVNSDGKTLGYSVPNPVAQTELVRAGLESAGVTADTVGYVEAHGTGTSLGDPIELHALTDAYTPAARSGQYCAVGSVKSNIGHAEAAAGIAQLTKTALQLRHRTLVPSLLHSDRTNPEISFEDTPFKVQRERGPWEALPGPDGVPLPRRAGVSSFGAGGVNVHVVLEEAPAPAARRLPEHRPRVLVLSADDEAALRRYAVRLRAFLADGMDDEPDTLLDLAYTLQCGRSALPYRLAFTAPDRNEAVAALDTYLSSGTGSDQPVVRTGVAPRGHRPPAAAGELTALAEHGEWNDIASAWAQGASWAWEELYAAADETPRRMPAPAYPFSRDRYWLDDIRPDTPALSESGGDPDAGLPAALAALPESERLSFLVERLRAELGRLLQYSPGTLPDADRGFVELGLESVFAVQLGTRIEEELGVPMYATVTFDHPTVTELARYLLEKTGADASIPRARASESLKSQFKTVFYEGCWEPTPPPGPAVDPAVWSAGAVIFDTDGTLARELTRWLRDLGSDAPVVLVRPGESYDRPCESEFTVRPGRDKDYARLVDDLAAGPAGMPGVFVHAWARGTDAAALALDELLDTGIRSVFPLARSLAALPQSARLLVVDAHTGGEAPEPLAEAFGGFARCVRHENPRLICQAVAVAGDTAETRPGAARVIEACAAELGAPDPPAEVRYGPDGRQVRRMRPLSPTAVERQAARLTPNGTYLITGGTGALGLVFADHLARRAPGARIVLTSRSTPSPGQQRTIDRIAALGATVEHVVADVSREDDVRRLLEHVRSRHDGLDGIIHTAGRIQDALLSNKTSHDVDEVLAGKLVGAVHLDALTQGDDLDFLMTFSSLTSLTGNAGQSDYGYASGFLTAFARHREVLRARGERVGRSIAVIWPYMRDGGMRIDAATEGYLLRRHGLAPVDTDLARETFDLALATGGPEFGVLHADLDRLARTLPILSVDETVEPAGTPGKPADGLRDALAGELKELGL</sequence>
<dbReference type="Gene3D" id="3.40.50.720">
    <property type="entry name" value="NAD(P)-binding Rossmann-like Domain"/>
    <property type="match status" value="1"/>
</dbReference>
<accession>A0ABW2VVF4</accession>
<feature type="domain" description="Ketosynthase family 3 (KS3)" evidence="12">
    <location>
        <begin position="1145"/>
        <end position="1582"/>
    </location>
</feature>
<dbReference type="EMBL" id="JBHTEC010000001">
    <property type="protein sequence ID" value="MFD0287420.1"/>
    <property type="molecule type" value="Genomic_DNA"/>
</dbReference>
<evidence type="ECO:0000313" key="13">
    <source>
        <dbReference type="EMBL" id="MFD0287420.1"/>
    </source>
</evidence>
<keyword evidence="4" id="KW-0963">Cytoplasm</keyword>
<dbReference type="Pfam" id="PF00109">
    <property type="entry name" value="ketoacyl-synt"/>
    <property type="match status" value="2"/>
</dbReference>
<dbReference type="SMART" id="SM00823">
    <property type="entry name" value="PKS_PP"/>
    <property type="match status" value="3"/>
</dbReference>
<dbReference type="Gene3D" id="3.30.70.250">
    <property type="entry name" value="Malonyl-CoA ACP transacylase, ACP-binding"/>
    <property type="match status" value="1"/>
</dbReference>
<keyword evidence="6 13" id="KW-0808">Transferase</keyword>
<evidence type="ECO:0000259" key="12">
    <source>
        <dbReference type="PROSITE" id="PS52004"/>
    </source>
</evidence>
<reference evidence="14" key="1">
    <citation type="journal article" date="2019" name="Int. J. Syst. Evol. Microbiol.">
        <title>The Global Catalogue of Microorganisms (GCM) 10K type strain sequencing project: providing services to taxonomists for standard genome sequencing and annotation.</title>
        <authorList>
            <consortium name="The Broad Institute Genomics Platform"/>
            <consortium name="The Broad Institute Genome Sequencing Center for Infectious Disease"/>
            <person name="Wu L."/>
            <person name="Ma J."/>
        </authorList>
    </citation>
    <scope>NUCLEOTIDE SEQUENCE [LARGE SCALE GENOMIC DNA]</scope>
    <source>
        <strain evidence="14">CGMCC 4.7198</strain>
    </source>
</reference>
<dbReference type="PROSITE" id="PS00606">
    <property type="entry name" value="KS3_1"/>
    <property type="match status" value="2"/>
</dbReference>
<dbReference type="InterPro" id="IPR057326">
    <property type="entry name" value="KR_dom"/>
</dbReference>
<evidence type="ECO:0000256" key="5">
    <source>
        <dbReference type="ARBA" id="ARBA00022553"/>
    </source>
</evidence>
<dbReference type="Pfam" id="PF02801">
    <property type="entry name" value="Ketoacyl-synt_C"/>
    <property type="match status" value="2"/>
</dbReference>
<dbReference type="SMART" id="SM01294">
    <property type="entry name" value="PKS_PP_betabranch"/>
    <property type="match status" value="2"/>
</dbReference>
<evidence type="ECO:0000256" key="4">
    <source>
        <dbReference type="ARBA" id="ARBA00022490"/>
    </source>
</evidence>
<dbReference type="CDD" id="cd00833">
    <property type="entry name" value="PKS"/>
    <property type="match status" value="2"/>
</dbReference>
<evidence type="ECO:0000256" key="3">
    <source>
        <dbReference type="ARBA" id="ARBA00022450"/>
    </source>
</evidence>
<name>A0ABW2VVF4_9ACTN</name>
<dbReference type="InterPro" id="IPR014043">
    <property type="entry name" value="Acyl_transferase_dom"/>
</dbReference>
<evidence type="ECO:0000256" key="1">
    <source>
        <dbReference type="ARBA" id="ARBA00004496"/>
    </source>
</evidence>
<evidence type="ECO:0000259" key="11">
    <source>
        <dbReference type="PROSITE" id="PS50075"/>
    </source>
</evidence>
<comment type="caution">
    <text evidence="13">The sequence shown here is derived from an EMBL/GenBank/DDBJ whole genome shotgun (WGS) entry which is preliminary data.</text>
</comment>
<dbReference type="NCBIfam" id="TIGR00128">
    <property type="entry name" value="fabD"/>
    <property type="match status" value="1"/>
</dbReference>
<evidence type="ECO:0000256" key="8">
    <source>
        <dbReference type="ARBA" id="ARBA00023194"/>
    </source>
</evidence>
<dbReference type="InterPro" id="IPR013968">
    <property type="entry name" value="PKS_KR"/>
</dbReference>
<dbReference type="SMART" id="SM00827">
    <property type="entry name" value="PKS_AT"/>
    <property type="match status" value="1"/>
</dbReference>
<dbReference type="InterPro" id="IPR016035">
    <property type="entry name" value="Acyl_Trfase/lysoPLipase"/>
</dbReference>
<dbReference type="InterPro" id="IPR054514">
    <property type="entry name" value="RhiE-like_linker"/>
</dbReference>
<dbReference type="InterPro" id="IPR020806">
    <property type="entry name" value="PKS_PP-bd"/>
</dbReference>
<dbReference type="Gene3D" id="1.10.1240.100">
    <property type="match status" value="2"/>
</dbReference>
<dbReference type="Proteomes" id="UP001596957">
    <property type="component" value="Unassembled WGS sequence"/>
</dbReference>
<gene>
    <name evidence="13" type="primary">fabD</name>
    <name evidence="13" type="ORF">ACFQZP_38295</name>
</gene>
<dbReference type="RefSeq" id="WP_381263315.1">
    <property type="nucleotide sequence ID" value="NZ_JBHTBI010000075.1"/>
</dbReference>
<evidence type="ECO:0000256" key="10">
    <source>
        <dbReference type="SAM" id="MobiDB-lite"/>
    </source>
</evidence>
<dbReference type="PROSITE" id="PS00012">
    <property type="entry name" value="PHOSPHOPANTETHEINE"/>
    <property type="match status" value="1"/>
</dbReference>
<keyword evidence="5" id="KW-0597">Phosphoprotein</keyword>
<evidence type="ECO:0000313" key="14">
    <source>
        <dbReference type="Proteomes" id="UP001596957"/>
    </source>
</evidence>
<keyword evidence="8" id="KW-0045">Antibiotic biosynthesis</keyword>